<dbReference type="PANTHER" id="PTHR44129">
    <property type="entry name" value="WD REPEAT-CONTAINING PROTEIN POP1"/>
    <property type="match status" value="1"/>
</dbReference>
<dbReference type="SUPFAM" id="SSF50978">
    <property type="entry name" value="WD40 repeat-like"/>
    <property type="match status" value="3"/>
</dbReference>
<dbReference type="CDD" id="cd00200">
    <property type="entry name" value="WD40"/>
    <property type="match status" value="2"/>
</dbReference>
<dbReference type="SUPFAM" id="SSF52540">
    <property type="entry name" value="P-loop containing nucleoside triphosphate hydrolases"/>
    <property type="match status" value="1"/>
</dbReference>
<reference evidence="6 7" key="1">
    <citation type="journal article" date="2019" name="Fungal Biol. Biotechnol.">
        <title>Draft genome sequence of fastidious pathogen Ceratobasidium theobromae, which causes vascular-streak dieback in Theobroma cacao.</title>
        <authorList>
            <person name="Ali S.S."/>
            <person name="Asman A."/>
            <person name="Shao J."/>
            <person name="Firmansyah A.P."/>
            <person name="Susilo A.W."/>
            <person name="Rosmana A."/>
            <person name="McMahon P."/>
            <person name="Junaid M."/>
            <person name="Guest D."/>
            <person name="Kheng T.Y."/>
            <person name="Meinhardt L.W."/>
            <person name="Bailey B.A."/>
        </authorList>
    </citation>
    <scope>NUCLEOTIDE SEQUENCE [LARGE SCALE GENOMIC DNA]</scope>
    <source>
        <strain evidence="6 7">CT2</strain>
    </source>
</reference>
<dbReference type="InterPro" id="IPR007111">
    <property type="entry name" value="NACHT_NTPase"/>
</dbReference>
<dbReference type="Pfam" id="PF24883">
    <property type="entry name" value="NPHP3_N"/>
    <property type="match status" value="1"/>
</dbReference>
<feature type="compositionally biased region" description="Basic and acidic residues" evidence="4">
    <location>
        <begin position="17"/>
        <end position="26"/>
    </location>
</feature>
<feature type="compositionally biased region" description="Polar residues" evidence="4">
    <location>
        <begin position="83"/>
        <end position="92"/>
    </location>
</feature>
<dbReference type="PROSITE" id="PS50082">
    <property type="entry name" value="WD_REPEATS_2"/>
    <property type="match status" value="13"/>
</dbReference>
<feature type="region of interest" description="Disordered" evidence="4">
    <location>
        <begin position="72"/>
        <end position="95"/>
    </location>
</feature>
<evidence type="ECO:0000256" key="2">
    <source>
        <dbReference type="ARBA" id="ARBA00022737"/>
    </source>
</evidence>
<evidence type="ECO:0000259" key="5">
    <source>
        <dbReference type="PROSITE" id="PS50837"/>
    </source>
</evidence>
<accession>A0A5N5QPV4</accession>
<keyword evidence="2" id="KW-0677">Repeat</keyword>
<dbReference type="InterPro" id="IPR015943">
    <property type="entry name" value="WD40/YVTN_repeat-like_dom_sf"/>
</dbReference>
<keyword evidence="1 3" id="KW-0853">WD repeat</keyword>
<dbReference type="InterPro" id="IPR036322">
    <property type="entry name" value="WD40_repeat_dom_sf"/>
</dbReference>
<dbReference type="InterPro" id="IPR027417">
    <property type="entry name" value="P-loop_NTPase"/>
</dbReference>
<evidence type="ECO:0000313" key="7">
    <source>
        <dbReference type="Proteomes" id="UP000383932"/>
    </source>
</evidence>
<dbReference type="PROSITE" id="PS50837">
    <property type="entry name" value="NACHT"/>
    <property type="match status" value="1"/>
</dbReference>
<keyword evidence="7" id="KW-1185">Reference proteome</keyword>
<evidence type="ECO:0000256" key="1">
    <source>
        <dbReference type="ARBA" id="ARBA00022574"/>
    </source>
</evidence>
<dbReference type="PROSITE" id="PS00678">
    <property type="entry name" value="WD_REPEATS_1"/>
    <property type="match status" value="4"/>
</dbReference>
<dbReference type="InterPro" id="IPR019775">
    <property type="entry name" value="WD40_repeat_CS"/>
</dbReference>
<feature type="repeat" description="WD" evidence="3">
    <location>
        <begin position="1100"/>
        <end position="1141"/>
    </location>
</feature>
<feature type="repeat" description="WD" evidence="3">
    <location>
        <begin position="1229"/>
        <end position="1270"/>
    </location>
</feature>
<dbReference type="OrthoDB" id="674604at2759"/>
<feature type="repeat" description="WD" evidence="3">
    <location>
        <begin position="886"/>
        <end position="927"/>
    </location>
</feature>
<feature type="repeat" description="WD" evidence="3">
    <location>
        <begin position="843"/>
        <end position="884"/>
    </location>
</feature>
<feature type="repeat" description="WD" evidence="3">
    <location>
        <begin position="1315"/>
        <end position="1356"/>
    </location>
</feature>
<dbReference type="InterPro" id="IPR020472">
    <property type="entry name" value="WD40_PAC1"/>
</dbReference>
<dbReference type="PROSITE" id="PS50294">
    <property type="entry name" value="WD_REPEATS_REGION"/>
    <property type="match status" value="13"/>
</dbReference>
<feature type="repeat" description="WD" evidence="3">
    <location>
        <begin position="1358"/>
        <end position="1399"/>
    </location>
</feature>
<gene>
    <name evidence="6" type="ORF">CTheo_2960</name>
</gene>
<feature type="repeat" description="WD" evidence="3">
    <location>
        <begin position="972"/>
        <end position="1004"/>
    </location>
</feature>
<sequence>MSSPPASPKPKRGVRSYIRDKYDKLVRSHSRSPSAEASTSGAYPTSPPPQTYGHSLAPPTIEQAATLRHARSLPTVPPAPGPTTDSGTHSGTTRGGLRTALEALHAGAGIFPPLQSAVGSLISSLDVLEMASKDRQEYEDITNELKTLSQSLMQRIKESKSTRISDCVTNVAISIEQQANLMSAKRNQSTGRRILDAKTNEEDIIRHYRRIEALFRQLQADANLSTWSIANEHLANTRLEGLAPAKLASYDSSLSTEINRRTCTDGTRTTVLSAMDDWSHDLNAPDLYWMDGMAGTGKTTIACSFSKILEERKQLAASFFCTRSSPECRQVSRIIPTIAYQLARYSIPFQGALCEVLGNEPDIGTKNIAKQAERLLKEPLQKVKEAIPENLVVVIDALDECEDRNGVRLVLDLLFKFAPSLPLKFFVTSRPEPIIYTKMVSQSPTSRTVLHLHEIEKSLVKADIELYLREELSFMSPTDEEVGQLIERSGNLFIYAATLVRYIQPIAYPIDAQGRLSLVLAMTPQFTDQYAEVDALYTVVLESALGEKYLNPREIEDVRLVLQTVLCVQEPVSIGTLAVLAGIDTSRRALSALQPLRSVIHFSENSGTVSTLHASFPDFMFDQTRSGLYFCNRAEYNQLLARRCFQVMKSQLRFNICNLESSFIPDAKVADLESRIEKAILPTLWYACVYWGDHLRLSENSSQLTALVKEFLSSQLLFWMEHQAGAALPDLIRYSDDAQSFITTYAANPASQSTPHIYISSLPLCPRSSSVFKHYWGRTRGMINLKGSGIERREAAALATWQFSAPVRPVVCSPDGSRVAFGCDDGSLGIRNVYDGSVVVDTFKGHDKHVLSLAFSPDSSRLVSGSDDATMHLWNAEDGTLIPCSFNGHTSRIKAVIFSPDGSRIVSSSADNTIRVWRATDGAAVGQPFQGHTGAVLSVSISPDGTRIVSGSMDRTIRLWRMSGGTPIDAPFKGHSGVVRSVRFSPDGALIASGSDDQTIRFWNPDGTPISDPLKGHTALIESIAFSPDGKRLASGSSDFTIRVWSTETHTLVAGPFKGHTDVVHSVKFSLDSTRVISGSGDYTIRVWNTHDSAPVAPQSEGHDNGVWSIAFSPDGSRIASGSTDRTVCLWDARKGNSIGAPLKGHTERIWSVAFSPDSERIVSASTDRTIRVWNIQDGTIIGNPLSGHTSDVNSATFSPDGTLIASGSNDQTVRVWSTQTSKLVAGPLKGHTNVVMSVAFSPDGKIVASGSYDRTVRVWGLSKEAPTVEPFRGHTNWVTSVAFSPDGSCVASGSKDYTIRIWRASNGDLVAGPFTNHTNVVRSIAYCPDGKYLATGSYDCQVRLLNAHDGTLVLGPLYGHTYWVTSVAFSPDGTGLVSGSTDHSIRMWDIRNHEETASSSHTVIPSSPSLSATRSQLAARGEWAVRNDGWITKSNDCLLFWAPPEFRKSLLTPRCSFIISRDGTTEVDMSQALLGGHWHKCYVSE</sequence>
<feature type="region of interest" description="Disordered" evidence="4">
    <location>
        <begin position="1"/>
        <end position="57"/>
    </location>
</feature>
<name>A0A5N5QPV4_9AGAM</name>
<dbReference type="InterPro" id="IPR001680">
    <property type="entry name" value="WD40_rpt"/>
</dbReference>
<dbReference type="InterPro" id="IPR055442">
    <property type="entry name" value="Beta-prop_EML-like_2nd"/>
</dbReference>
<dbReference type="Proteomes" id="UP000383932">
    <property type="component" value="Unassembled WGS sequence"/>
</dbReference>
<feature type="repeat" description="WD" evidence="3">
    <location>
        <begin position="929"/>
        <end position="970"/>
    </location>
</feature>
<feature type="repeat" description="WD" evidence="3">
    <location>
        <begin position="1014"/>
        <end position="1055"/>
    </location>
</feature>
<dbReference type="InterPro" id="IPR056884">
    <property type="entry name" value="NPHP3-like_N"/>
</dbReference>
<comment type="caution">
    <text evidence="6">The sequence shown here is derived from an EMBL/GenBank/DDBJ whole genome shotgun (WGS) entry which is preliminary data.</text>
</comment>
<dbReference type="Pfam" id="PF23414">
    <property type="entry name" value="Beta-prop_EML_2"/>
    <property type="match status" value="1"/>
</dbReference>
<feature type="repeat" description="WD" evidence="3">
    <location>
        <begin position="1272"/>
        <end position="1313"/>
    </location>
</feature>
<dbReference type="InterPro" id="IPR050349">
    <property type="entry name" value="WD_LIS1/nudF_dynein_reg"/>
</dbReference>
<dbReference type="EMBL" id="SSOP01000034">
    <property type="protein sequence ID" value="KAB5593571.1"/>
    <property type="molecule type" value="Genomic_DNA"/>
</dbReference>
<feature type="repeat" description="WD" evidence="3">
    <location>
        <begin position="1143"/>
        <end position="1184"/>
    </location>
</feature>
<feature type="domain" description="NACHT" evidence="5">
    <location>
        <begin position="286"/>
        <end position="431"/>
    </location>
</feature>
<dbReference type="PRINTS" id="PR00320">
    <property type="entry name" value="GPROTEINBRPT"/>
</dbReference>
<evidence type="ECO:0000256" key="4">
    <source>
        <dbReference type="SAM" id="MobiDB-lite"/>
    </source>
</evidence>
<evidence type="ECO:0000256" key="3">
    <source>
        <dbReference type="PROSITE-ProRule" id="PRU00221"/>
    </source>
</evidence>
<protein>
    <recommendedName>
        <fullName evidence="5">NACHT domain-containing protein</fullName>
    </recommendedName>
</protein>
<dbReference type="Gene3D" id="3.40.50.300">
    <property type="entry name" value="P-loop containing nucleotide triphosphate hydrolases"/>
    <property type="match status" value="1"/>
</dbReference>
<dbReference type="Pfam" id="PF00400">
    <property type="entry name" value="WD40"/>
    <property type="match status" value="9"/>
</dbReference>
<organism evidence="6 7">
    <name type="scientific">Ceratobasidium theobromae</name>
    <dbReference type="NCBI Taxonomy" id="1582974"/>
    <lineage>
        <taxon>Eukaryota</taxon>
        <taxon>Fungi</taxon>
        <taxon>Dikarya</taxon>
        <taxon>Basidiomycota</taxon>
        <taxon>Agaricomycotina</taxon>
        <taxon>Agaricomycetes</taxon>
        <taxon>Cantharellales</taxon>
        <taxon>Ceratobasidiaceae</taxon>
        <taxon>Ceratobasidium</taxon>
    </lineage>
</organism>
<feature type="repeat" description="WD" evidence="3">
    <location>
        <begin position="1186"/>
        <end position="1227"/>
    </location>
</feature>
<dbReference type="Gene3D" id="2.130.10.10">
    <property type="entry name" value="YVTN repeat-like/Quinoprotein amine dehydrogenase"/>
    <property type="match status" value="5"/>
</dbReference>
<feature type="compositionally biased region" description="Polar residues" evidence="4">
    <location>
        <begin position="31"/>
        <end position="43"/>
    </location>
</feature>
<dbReference type="SMART" id="SM00320">
    <property type="entry name" value="WD40"/>
    <property type="match status" value="14"/>
</dbReference>
<proteinExistence type="predicted"/>
<feature type="repeat" description="WD" evidence="3">
    <location>
        <begin position="1057"/>
        <end position="1098"/>
    </location>
</feature>
<evidence type="ECO:0000313" key="6">
    <source>
        <dbReference type="EMBL" id="KAB5593571.1"/>
    </source>
</evidence>